<keyword evidence="1" id="KW-0472">Membrane</keyword>
<feature type="transmembrane region" description="Helical" evidence="1">
    <location>
        <begin position="141"/>
        <end position="160"/>
    </location>
</feature>
<comment type="caution">
    <text evidence="2">The sequence shown here is derived from an EMBL/GenBank/DDBJ whole genome shotgun (WGS) entry which is preliminary data.</text>
</comment>
<feature type="transmembrane region" description="Helical" evidence="1">
    <location>
        <begin position="12"/>
        <end position="31"/>
    </location>
</feature>
<sequence length="201" mass="19651">MNSTPLERVSGTAALLAPVLLLVSTVAFFTLGGGIGVGAVAGVTLVFAMIMFAIALVGLARQAEPAAPRAAAAITAVGLAGTAGGVGFGIDSIQAQLFGTPGLDEASLAGVIALRVPGLLFPLSMIALAVLLGVTGRAPRALAATLAVAAALFPVARIGGLMPVGIASDLLFIAAMGALGLGLLRGTSHPAQQDHREAVAA</sequence>
<feature type="transmembrane region" description="Helical" evidence="1">
    <location>
        <begin position="110"/>
        <end position="134"/>
    </location>
</feature>
<feature type="transmembrane region" description="Helical" evidence="1">
    <location>
        <begin position="37"/>
        <end position="59"/>
    </location>
</feature>
<keyword evidence="1" id="KW-0812">Transmembrane</keyword>
<keyword evidence="3" id="KW-1185">Reference proteome</keyword>
<feature type="transmembrane region" description="Helical" evidence="1">
    <location>
        <begin position="71"/>
        <end position="90"/>
    </location>
</feature>
<gene>
    <name evidence="2" type="ORF">ACFPEL_11580</name>
</gene>
<keyword evidence="1" id="KW-1133">Transmembrane helix</keyword>
<feature type="transmembrane region" description="Helical" evidence="1">
    <location>
        <begin position="166"/>
        <end position="184"/>
    </location>
</feature>
<organism evidence="2 3">
    <name type="scientific">Actinomycetospora chibensis</name>
    <dbReference type="NCBI Taxonomy" id="663606"/>
    <lineage>
        <taxon>Bacteria</taxon>
        <taxon>Bacillati</taxon>
        <taxon>Actinomycetota</taxon>
        <taxon>Actinomycetes</taxon>
        <taxon>Pseudonocardiales</taxon>
        <taxon>Pseudonocardiaceae</taxon>
        <taxon>Actinomycetospora</taxon>
    </lineage>
</organism>
<evidence type="ECO:0000313" key="2">
    <source>
        <dbReference type="EMBL" id="MFC4833048.1"/>
    </source>
</evidence>
<protein>
    <submittedName>
        <fullName evidence="2">Uncharacterized protein</fullName>
    </submittedName>
</protein>
<evidence type="ECO:0000256" key="1">
    <source>
        <dbReference type="SAM" id="Phobius"/>
    </source>
</evidence>
<dbReference type="Proteomes" id="UP001595909">
    <property type="component" value="Unassembled WGS sequence"/>
</dbReference>
<accession>A0ABV9RH17</accession>
<proteinExistence type="predicted"/>
<dbReference type="EMBL" id="JBHSIM010000022">
    <property type="protein sequence ID" value="MFC4833048.1"/>
    <property type="molecule type" value="Genomic_DNA"/>
</dbReference>
<evidence type="ECO:0000313" key="3">
    <source>
        <dbReference type="Proteomes" id="UP001595909"/>
    </source>
</evidence>
<reference evidence="3" key="1">
    <citation type="journal article" date="2019" name="Int. J. Syst. Evol. Microbiol.">
        <title>The Global Catalogue of Microorganisms (GCM) 10K type strain sequencing project: providing services to taxonomists for standard genome sequencing and annotation.</title>
        <authorList>
            <consortium name="The Broad Institute Genomics Platform"/>
            <consortium name="The Broad Institute Genome Sequencing Center for Infectious Disease"/>
            <person name="Wu L."/>
            <person name="Ma J."/>
        </authorList>
    </citation>
    <scope>NUCLEOTIDE SEQUENCE [LARGE SCALE GENOMIC DNA]</scope>
    <source>
        <strain evidence="3">CCUG 50347</strain>
    </source>
</reference>
<name>A0ABV9RH17_9PSEU</name>
<dbReference type="RefSeq" id="WP_274192404.1">
    <property type="nucleotide sequence ID" value="NZ_BAABHN010000022.1"/>
</dbReference>